<evidence type="ECO:0000256" key="2">
    <source>
        <dbReference type="ARBA" id="ARBA00022630"/>
    </source>
</evidence>
<evidence type="ECO:0000313" key="8">
    <source>
        <dbReference type="Proteomes" id="UP001590950"/>
    </source>
</evidence>
<proteinExistence type="predicted"/>
<protein>
    <recommendedName>
        <fullName evidence="6">Prenylcysteine lyase domain-containing protein</fullName>
    </recommendedName>
</protein>
<evidence type="ECO:0000259" key="6">
    <source>
        <dbReference type="Pfam" id="PF07156"/>
    </source>
</evidence>
<reference evidence="7 8" key="1">
    <citation type="submission" date="2024-09" db="EMBL/GenBank/DDBJ databases">
        <title>Rethinking Asexuality: The Enigmatic Case of Functional Sexual Genes in Lepraria (Stereocaulaceae).</title>
        <authorList>
            <person name="Doellman M."/>
            <person name="Sun Y."/>
            <person name="Barcenas-Pena A."/>
            <person name="Lumbsch H.T."/>
            <person name="Grewe F."/>
        </authorList>
    </citation>
    <scope>NUCLEOTIDE SEQUENCE [LARGE SCALE GENOMIC DNA]</scope>
    <source>
        <strain evidence="7 8">Mercado 3170</strain>
    </source>
</reference>
<dbReference type="PANTHER" id="PTHR15944">
    <property type="entry name" value="FARNESYLCYSTEINE LYASE"/>
    <property type="match status" value="1"/>
</dbReference>
<feature type="domain" description="Prenylcysteine lyase" evidence="6">
    <location>
        <begin position="14"/>
        <end position="188"/>
    </location>
</feature>
<dbReference type="PANTHER" id="PTHR15944:SF0">
    <property type="entry name" value="PRENYLCYSTEINE LYASE DOMAIN-CONTAINING PROTEIN"/>
    <property type="match status" value="1"/>
</dbReference>
<dbReference type="InterPro" id="IPR010795">
    <property type="entry name" value="Prenylcys_lyase"/>
</dbReference>
<comment type="cofactor">
    <cofactor evidence="1">
        <name>FAD</name>
        <dbReference type="ChEBI" id="CHEBI:57692"/>
    </cofactor>
</comment>
<sequence length="194" mass="21916">MDPSIPASISTTEVRPYIERHIALFSTLQQLSPRYFNQSTNFTVPETILTAPAHFVAEDANDIFGIMVAARFSQPPSDFDDELEYVYKITSSKPIHNDEIARLLGYNLDSTGNKSESQTLDDLGVTWLHRQAWPHAYPQYNPEEPVRDSIEIAPDLFYTAAAEQTPSTMEMSCRMGKNVAERLCDSKWLGELIP</sequence>
<keyword evidence="3" id="KW-0274">FAD</keyword>
<dbReference type="Proteomes" id="UP001590950">
    <property type="component" value="Unassembled WGS sequence"/>
</dbReference>
<keyword evidence="5" id="KW-0325">Glycoprotein</keyword>
<dbReference type="Pfam" id="PF07156">
    <property type="entry name" value="Prenylcys_lyase"/>
    <property type="match status" value="1"/>
</dbReference>
<dbReference type="EMBL" id="JBEFKJ010000010">
    <property type="protein sequence ID" value="KAL2044014.1"/>
    <property type="molecule type" value="Genomic_DNA"/>
</dbReference>
<evidence type="ECO:0000313" key="7">
    <source>
        <dbReference type="EMBL" id="KAL2044014.1"/>
    </source>
</evidence>
<evidence type="ECO:0000256" key="1">
    <source>
        <dbReference type="ARBA" id="ARBA00001974"/>
    </source>
</evidence>
<evidence type="ECO:0000256" key="3">
    <source>
        <dbReference type="ARBA" id="ARBA00022827"/>
    </source>
</evidence>
<name>A0ABR4AH20_9LECA</name>
<keyword evidence="4" id="KW-0560">Oxidoreductase</keyword>
<accession>A0ABR4AH20</accession>
<comment type="caution">
    <text evidence="7">The sequence shown here is derived from an EMBL/GenBank/DDBJ whole genome shotgun (WGS) entry which is preliminary data.</text>
</comment>
<dbReference type="InterPro" id="IPR017046">
    <property type="entry name" value="Prenylcysteine_Oxase1"/>
</dbReference>
<gene>
    <name evidence="7" type="ORF">N7G274_003535</name>
</gene>
<keyword evidence="2" id="KW-0285">Flavoprotein</keyword>
<keyword evidence="8" id="KW-1185">Reference proteome</keyword>
<organism evidence="7 8">
    <name type="scientific">Stereocaulon virgatum</name>
    <dbReference type="NCBI Taxonomy" id="373712"/>
    <lineage>
        <taxon>Eukaryota</taxon>
        <taxon>Fungi</taxon>
        <taxon>Dikarya</taxon>
        <taxon>Ascomycota</taxon>
        <taxon>Pezizomycotina</taxon>
        <taxon>Lecanoromycetes</taxon>
        <taxon>OSLEUM clade</taxon>
        <taxon>Lecanoromycetidae</taxon>
        <taxon>Lecanorales</taxon>
        <taxon>Lecanorineae</taxon>
        <taxon>Stereocaulaceae</taxon>
        <taxon>Stereocaulon</taxon>
    </lineage>
</organism>
<evidence type="ECO:0000256" key="5">
    <source>
        <dbReference type="ARBA" id="ARBA00023180"/>
    </source>
</evidence>
<evidence type="ECO:0000256" key="4">
    <source>
        <dbReference type="ARBA" id="ARBA00023002"/>
    </source>
</evidence>